<dbReference type="Proteomes" id="UP000887580">
    <property type="component" value="Unplaced"/>
</dbReference>
<dbReference type="WBParaSite" id="PS1159_v2.g21049.t1">
    <property type="protein sequence ID" value="PS1159_v2.g21049.t1"/>
    <property type="gene ID" value="PS1159_v2.g21049"/>
</dbReference>
<evidence type="ECO:0000313" key="2">
    <source>
        <dbReference type="WBParaSite" id="PS1159_v2.g21049.t1"/>
    </source>
</evidence>
<sequence>MIPNGSRFVDSLRHIVLQFRQKTLIEPDDETSASATTTTPSPTTSFSETSTTTITSKNNNSNTRHSSTATTSEAMPGSSMSGIIDFSNKPTTSAPTSRRKSGLLLSRVMKTGSVDIVTSAISPSLGTGPPSAPPAIVTDSLSRDSSQKRKKSSGSAKKASKAMRRRISAARLALRKISHSNRAGSGSALDAGFTYSSADEKSPPPMKKGSADEGRSWFLRSPGAILRKSTPPRKKKLGPSLSWDPEHRSRSPSTSSRSRIHSDGSENGRKRDSIVVNPHTDDENGGDRLELVSTCLHCSLSVEYKKNILRTEIESAVKRLARRLGNRPSNSWPRVDDTTASPSSVGSNNSTLNRNMGTPDIVVSSISSDEDTESGFGRQTSSERGSSFCSSDTNFSTTSPSPRIVPTANEVFFSSEPSAPQLLLYDDATSSEFSLMENAEDEILISGPRRRGAIGIYDGVPGVVLATVEPIEIPNEHKPLQAMDTLKPPGYHLATGDSATDASNSPPRSNSVDLSTLRRDIELWSISSGEVSENGSDDNDLDPPTPAESVRTVRSRSHDPTQSPDHPLRRGSRIEHLSEIFRKALAKSPVIKRGAAAAAMQEQERRVSKHRTSRYWLEEQLNPSEHIWLPSTGPGSASSSTDTECYLGEKDCEHAGEKRRCAACHIVAHTACFPLLAKMNLTCKTTFRDSTAKRNPSKDSWDALTKHHWVHRWKLEGRCQQCSKSFQQKMFRDKEVIAITCSWCKASYHNKRSCFSLHRFEEKCDRGLLRDLILPPSWLLRLPNTRKRHVRNAISSSGEKKHKPTKRKYRPFVVKPMDAAVIRPTQPLLVFVNPKSGGNKGSKALHTLCWLLNPRQVFDITALKGPKYGLEMFRKLGTQLRVLVCGGDGTVGWVLSTLDQLNWPSYPPIGLLPLGTGNDLSRCMGWGGVFSDEPLAEILNAIMHETSVTYLDRWRIEVEPNTSTAAEMGNNDELNDAVQSSLPLTVMNNYFSIGADAHVALQFHHSRSANPSMLNSRFKNRIAYGGLGTIDLFKRTWKDLSEFISIEADGVDISWKIREFKFHCVLFHNITFYAGGTIPWGTDYSSEEYGKPSSCDGKIEILGFTTATLAALQMGGRGERIAQCSRIKIITQKAIPMQVDGEPCLLAPSHIHINFHSKVPMLKRDKKLLCTPGMNRKAMMKQEKCPTSDIQVSTSVFMHVPVIVVGRHDYDTYRDSLERLKDTGFEIGTISIEPETELAQARQLIQKLLASHQMLPYEPGKDWRFLDYVSNSEEGTFRLSRHQEHAHAVSDICNVDECIILQDDAFPSMTARSAAIGHDLIFAPANSPISNETTTASTSYSSNFEEVPKQSGIEENENSNELPHNGAAALTPTDIEKLFAFENDEISKIPIQHQETNGNSTSKKKKRKRSIRTKIHSLNAALVKRCVLC</sequence>
<name>A0AC35FUF9_9BILA</name>
<proteinExistence type="predicted"/>
<reference evidence="2" key="1">
    <citation type="submission" date="2022-11" db="UniProtKB">
        <authorList>
            <consortium name="WormBaseParasite"/>
        </authorList>
    </citation>
    <scope>IDENTIFICATION</scope>
</reference>
<organism evidence="1 2">
    <name type="scientific">Panagrolaimus sp. PS1159</name>
    <dbReference type="NCBI Taxonomy" id="55785"/>
    <lineage>
        <taxon>Eukaryota</taxon>
        <taxon>Metazoa</taxon>
        <taxon>Ecdysozoa</taxon>
        <taxon>Nematoda</taxon>
        <taxon>Chromadorea</taxon>
        <taxon>Rhabditida</taxon>
        <taxon>Tylenchina</taxon>
        <taxon>Panagrolaimomorpha</taxon>
        <taxon>Panagrolaimoidea</taxon>
        <taxon>Panagrolaimidae</taxon>
        <taxon>Panagrolaimus</taxon>
    </lineage>
</organism>
<evidence type="ECO:0000313" key="1">
    <source>
        <dbReference type="Proteomes" id="UP000887580"/>
    </source>
</evidence>
<protein>
    <submittedName>
        <fullName evidence="2">Diacylglycerol kinase</fullName>
    </submittedName>
</protein>
<accession>A0AC35FUF9</accession>